<evidence type="ECO:0000259" key="1">
    <source>
        <dbReference type="Pfam" id="PF00724"/>
    </source>
</evidence>
<reference evidence="3" key="1">
    <citation type="journal article" date="2019" name="Int. J. Syst. Evol. Microbiol.">
        <title>The Global Catalogue of Microorganisms (GCM) 10K type strain sequencing project: providing services to taxonomists for standard genome sequencing and annotation.</title>
        <authorList>
            <consortium name="The Broad Institute Genomics Platform"/>
            <consortium name="The Broad Institute Genome Sequencing Center for Infectious Disease"/>
            <person name="Wu L."/>
            <person name="Ma J."/>
        </authorList>
    </citation>
    <scope>NUCLEOTIDE SEQUENCE [LARGE SCALE GENOMIC DNA]</scope>
    <source>
        <strain evidence="3">CGMCC 4.7396</strain>
    </source>
</reference>
<evidence type="ECO:0000313" key="2">
    <source>
        <dbReference type="EMBL" id="MFC3493099.1"/>
    </source>
</evidence>
<feature type="domain" description="NADH:flavin oxidoreductase/NADH oxidase N-terminal" evidence="1">
    <location>
        <begin position="9"/>
        <end position="342"/>
    </location>
</feature>
<comment type="caution">
    <text evidence="2">The sequence shown here is derived from an EMBL/GenBank/DDBJ whole genome shotgun (WGS) entry which is preliminary data.</text>
</comment>
<dbReference type="Pfam" id="PF00724">
    <property type="entry name" value="Oxidored_FMN"/>
    <property type="match status" value="1"/>
</dbReference>
<name>A0ABV7Q0I2_9ACTN</name>
<gene>
    <name evidence="2" type="ORF">ACFO8M_11450</name>
</gene>
<dbReference type="InterPro" id="IPR045247">
    <property type="entry name" value="Oye-like"/>
</dbReference>
<dbReference type="CDD" id="cd02933">
    <property type="entry name" value="OYE_like_FMN"/>
    <property type="match status" value="1"/>
</dbReference>
<dbReference type="SUPFAM" id="SSF51395">
    <property type="entry name" value="FMN-linked oxidoreductases"/>
    <property type="match status" value="1"/>
</dbReference>
<evidence type="ECO:0000313" key="3">
    <source>
        <dbReference type="Proteomes" id="UP001595712"/>
    </source>
</evidence>
<dbReference type="InterPro" id="IPR013785">
    <property type="entry name" value="Aldolase_TIM"/>
</dbReference>
<dbReference type="Gene3D" id="3.20.20.70">
    <property type="entry name" value="Aldolase class I"/>
    <property type="match status" value="1"/>
</dbReference>
<dbReference type="InterPro" id="IPR001155">
    <property type="entry name" value="OxRdtase_FMN_N"/>
</dbReference>
<dbReference type="RefSeq" id="WP_387974867.1">
    <property type="nucleotide sequence ID" value="NZ_JBHRWO010000010.1"/>
</dbReference>
<protein>
    <submittedName>
        <fullName evidence="2">Alkene reductase</fullName>
    </submittedName>
</protein>
<dbReference type="PANTHER" id="PTHR22893">
    <property type="entry name" value="NADH OXIDOREDUCTASE-RELATED"/>
    <property type="match status" value="1"/>
</dbReference>
<sequence>MTNQATAPSLFAPARLGAMELPNRLVMPPMSRNRAAAGGVPTPLMAEYYAQRASAGLIVAEASSPNQVGYTYPDIPGIFTDAQVEGWRLVTDAVHDAGGRVFLQIEHGGRIGHPETSGLIPLAPSPIALPGYIHTPSGHGEPPVPREMSTAEIRATIGDFTAAARNAIRAGADGVEVHAANGYLLNQFLATSTNHRTDAYGGTVANRIRFVVEVVEAVAAAIGPERTGLRLSPGNPHNGIAMDDADVLFPALLEALAPLGLAYLHLAYAAPTPLFARLRRLWHGVLIANPSDPEAAESDPIPADGGLGAANGILDAGADLVALGRPFIANPDLVERLRTGAPVNRLRGDLPLYGGGAAGYTDYPVLEDADTRSAVA</sequence>
<keyword evidence="3" id="KW-1185">Reference proteome</keyword>
<accession>A0ABV7Q0I2</accession>
<dbReference type="PANTHER" id="PTHR22893:SF91">
    <property type="entry name" value="NADPH DEHYDROGENASE 2-RELATED"/>
    <property type="match status" value="1"/>
</dbReference>
<proteinExistence type="predicted"/>
<organism evidence="2 3">
    <name type="scientific">Glycomyces rhizosphaerae</name>
    <dbReference type="NCBI Taxonomy" id="2054422"/>
    <lineage>
        <taxon>Bacteria</taxon>
        <taxon>Bacillati</taxon>
        <taxon>Actinomycetota</taxon>
        <taxon>Actinomycetes</taxon>
        <taxon>Glycomycetales</taxon>
        <taxon>Glycomycetaceae</taxon>
        <taxon>Glycomyces</taxon>
    </lineage>
</organism>
<dbReference type="EMBL" id="JBHRWO010000010">
    <property type="protein sequence ID" value="MFC3493099.1"/>
    <property type="molecule type" value="Genomic_DNA"/>
</dbReference>
<dbReference type="Proteomes" id="UP001595712">
    <property type="component" value="Unassembled WGS sequence"/>
</dbReference>